<dbReference type="Proteomes" id="UP000821866">
    <property type="component" value="Chromosome 4"/>
</dbReference>
<comment type="caution">
    <text evidence="2">The sequence shown here is derived from an EMBL/GenBank/DDBJ whole genome shotgun (WGS) entry which is preliminary data.</text>
</comment>
<name>A0A9J6E2U2_RHIMP</name>
<reference evidence="2" key="2">
    <citation type="submission" date="2021-09" db="EMBL/GenBank/DDBJ databases">
        <authorList>
            <person name="Jia N."/>
            <person name="Wang J."/>
            <person name="Shi W."/>
            <person name="Du L."/>
            <person name="Sun Y."/>
            <person name="Zhan W."/>
            <person name="Jiang J."/>
            <person name="Wang Q."/>
            <person name="Zhang B."/>
            <person name="Ji P."/>
            <person name="Sakyi L.B."/>
            <person name="Cui X."/>
            <person name="Yuan T."/>
            <person name="Jiang B."/>
            <person name="Yang W."/>
            <person name="Lam T.T.-Y."/>
            <person name="Chang Q."/>
            <person name="Ding S."/>
            <person name="Wang X."/>
            <person name="Zhu J."/>
            <person name="Ruan X."/>
            <person name="Zhao L."/>
            <person name="Wei J."/>
            <person name="Que T."/>
            <person name="Du C."/>
            <person name="Cheng J."/>
            <person name="Dai P."/>
            <person name="Han X."/>
            <person name="Huang E."/>
            <person name="Gao Y."/>
            <person name="Liu J."/>
            <person name="Shao H."/>
            <person name="Ye R."/>
            <person name="Li L."/>
            <person name="Wei W."/>
            <person name="Wang X."/>
            <person name="Wang C."/>
            <person name="Huo Q."/>
            <person name="Li W."/>
            <person name="Guo W."/>
            <person name="Chen H."/>
            <person name="Chen S."/>
            <person name="Zhou L."/>
            <person name="Zhou L."/>
            <person name="Ni X."/>
            <person name="Tian J."/>
            <person name="Zhou Y."/>
            <person name="Sheng Y."/>
            <person name="Liu T."/>
            <person name="Pan Y."/>
            <person name="Xia L."/>
            <person name="Li J."/>
            <person name="Zhao F."/>
            <person name="Cao W."/>
        </authorList>
    </citation>
    <scope>NUCLEOTIDE SEQUENCE</scope>
    <source>
        <strain evidence="2">Rmic-2018</strain>
        <tissue evidence="2">Larvae</tissue>
    </source>
</reference>
<keyword evidence="3" id="KW-1185">Reference proteome</keyword>
<reference evidence="2" key="1">
    <citation type="journal article" date="2020" name="Cell">
        <title>Large-Scale Comparative Analyses of Tick Genomes Elucidate Their Genetic Diversity and Vector Capacities.</title>
        <authorList>
            <consortium name="Tick Genome and Microbiome Consortium (TIGMIC)"/>
            <person name="Jia N."/>
            <person name="Wang J."/>
            <person name="Shi W."/>
            <person name="Du L."/>
            <person name="Sun Y."/>
            <person name="Zhan W."/>
            <person name="Jiang J.F."/>
            <person name="Wang Q."/>
            <person name="Zhang B."/>
            <person name="Ji P."/>
            <person name="Bell-Sakyi L."/>
            <person name="Cui X.M."/>
            <person name="Yuan T.T."/>
            <person name="Jiang B.G."/>
            <person name="Yang W.F."/>
            <person name="Lam T.T."/>
            <person name="Chang Q.C."/>
            <person name="Ding S.J."/>
            <person name="Wang X.J."/>
            <person name="Zhu J.G."/>
            <person name="Ruan X.D."/>
            <person name="Zhao L."/>
            <person name="Wei J.T."/>
            <person name="Ye R.Z."/>
            <person name="Que T.C."/>
            <person name="Du C.H."/>
            <person name="Zhou Y.H."/>
            <person name="Cheng J.X."/>
            <person name="Dai P.F."/>
            <person name="Guo W.B."/>
            <person name="Han X.H."/>
            <person name="Huang E.J."/>
            <person name="Li L.F."/>
            <person name="Wei W."/>
            <person name="Gao Y.C."/>
            <person name="Liu J.Z."/>
            <person name="Shao H.Z."/>
            <person name="Wang X."/>
            <person name="Wang C.C."/>
            <person name="Yang T.C."/>
            <person name="Huo Q.B."/>
            <person name="Li W."/>
            <person name="Chen H.Y."/>
            <person name="Chen S.E."/>
            <person name="Zhou L.G."/>
            <person name="Ni X.B."/>
            <person name="Tian J.H."/>
            <person name="Sheng Y."/>
            <person name="Liu T."/>
            <person name="Pan Y.S."/>
            <person name="Xia L.Y."/>
            <person name="Li J."/>
            <person name="Zhao F."/>
            <person name="Cao W.C."/>
        </authorList>
    </citation>
    <scope>NUCLEOTIDE SEQUENCE</scope>
    <source>
        <strain evidence="2">Rmic-2018</strain>
    </source>
</reference>
<dbReference type="EMBL" id="JABSTU010000006">
    <property type="protein sequence ID" value="KAH8028562.1"/>
    <property type="molecule type" value="Genomic_DNA"/>
</dbReference>
<evidence type="ECO:0000256" key="1">
    <source>
        <dbReference type="SAM" id="MobiDB-lite"/>
    </source>
</evidence>
<gene>
    <name evidence="2" type="ORF">HPB51_017688</name>
</gene>
<protein>
    <submittedName>
        <fullName evidence="2">Uncharacterized protein</fullName>
    </submittedName>
</protein>
<feature type="compositionally biased region" description="Polar residues" evidence="1">
    <location>
        <begin position="163"/>
        <end position="175"/>
    </location>
</feature>
<feature type="compositionally biased region" description="Low complexity" evidence="1">
    <location>
        <begin position="100"/>
        <end position="124"/>
    </location>
</feature>
<evidence type="ECO:0000313" key="2">
    <source>
        <dbReference type="EMBL" id="KAH8028562.1"/>
    </source>
</evidence>
<feature type="region of interest" description="Disordered" evidence="1">
    <location>
        <begin position="96"/>
        <end position="182"/>
    </location>
</feature>
<sequence>MCPNPSNKMCRVCGYSNPSQEHRCDPQCQLCGKGHFTGDRQCKAKYKIPYLVKRRQWERRTRDKDAAVFQAYGNRYDSSNNESYYHVWQNRHLSREGRSASHGASGSAGKSHLRSSTRLSSRSLVPVHRSREASQKRGVQPAQASPASGTVEIAANAVPKATDSGNSSNNGTIAGQTMLPPPAPAALPGAAVVWSSVVGVAPVPIA</sequence>
<evidence type="ECO:0000313" key="3">
    <source>
        <dbReference type="Proteomes" id="UP000821866"/>
    </source>
</evidence>
<dbReference type="AlphaFoldDB" id="A0A9J6E2U2"/>
<dbReference type="VEuPathDB" id="VectorBase:LOC119187228"/>
<accession>A0A9J6E2U2</accession>
<organism evidence="2 3">
    <name type="scientific">Rhipicephalus microplus</name>
    <name type="common">Cattle tick</name>
    <name type="synonym">Boophilus microplus</name>
    <dbReference type="NCBI Taxonomy" id="6941"/>
    <lineage>
        <taxon>Eukaryota</taxon>
        <taxon>Metazoa</taxon>
        <taxon>Ecdysozoa</taxon>
        <taxon>Arthropoda</taxon>
        <taxon>Chelicerata</taxon>
        <taxon>Arachnida</taxon>
        <taxon>Acari</taxon>
        <taxon>Parasitiformes</taxon>
        <taxon>Ixodida</taxon>
        <taxon>Ixodoidea</taxon>
        <taxon>Ixodidae</taxon>
        <taxon>Rhipicephalinae</taxon>
        <taxon>Rhipicephalus</taxon>
        <taxon>Boophilus</taxon>
    </lineage>
</organism>
<proteinExistence type="predicted"/>